<keyword evidence="4 13" id="KW-0808">Transferase</keyword>
<keyword evidence="9 13" id="KW-0460">Magnesium</keyword>
<dbReference type="Gene3D" id="3.20.20.60">
    <property type="entry name" value="Phosphoenolpyruvate-binding domains"/>
    <property type="match status" value="1"/>
</dbReference>
<dbReference type="Proteomes" id="UP001217500">
    <property type="component" value="Chromosome"/>
</dbReference>
<dbReference type="Gene3D" id="2.40.33.10">
    <property type="entry name" value="PK beta-barrel domain-like"/>
    <property type="match status" value="1"/>
</dbReference>
<dbReference type="GO" id="GO:0000287">
    <property type="term" value="F:magnesium ion binding"/>
    <property type="evidence" value="ECO:0007669"/>
    <property type="project" value="UniProtKB-UniRule"/>
</dbReference>
<evidence type="ECO:0000256" key="2">
    <source>
        <dbReference type="ARBA" id="ARBA00008663"/>
    </source>
</evidence>
<dbReference type="NCBIfam" id="NF004491">
    <property type="entry name" value="PRK05826.1"/>
    <property type="match status" value="1"/>
</dbReference>
<dbReference type="InterPro" id="IPR015795">
    <property type="entry name" value="Pyrv_Knase_C"/>
</dbReference>
<evidence type="ECO:0000256" key="11">
    <source>
        <dbReference type="ARBA" id="ARBA00023317"/>
    </source>
</evidence>
<sequence length="487" mass="52329">MSAITPLIRRQRKTRIVATLGPASSSLERIRALFLAGVDVFRLNMSHGEHEDKIKLIDAIRTVETEFSHPIAILADLQGPKLRIGSFAGGKAMIEEGSNFRLDLDTDKPGDATRVSLPHREIFEAIKVGTHILLDDGKVRLEVKDVLPDHANCRVLVGGQLSDRKGVNVPNAILPLAALTDKDRRDLAFALKHGCDWIALSFVQRADDVAEAKKLVGRKAAVMAKIEKPAAVTSLDDILDLADGVMVARGDLGVEEPAENVPGIQKRIVKAARLAGKPVVVATQMLESMIKSPVPTRAEVSDVATAVADGADAVMLSAESAVGDYGDEAVRVMDRVARKVEGEADYMNSPSDLRMNPNSTSEDAITAAARQVARTVGAKAIVTFTSSGATALRAARERPSVPILTLTPKIQTARRLAIGWGLHCVKTQDVDTFEEMIGKSKRMALRHDLAQPGDRIVVTAGVPFGTPGATNVLHIAWVGHDELKGRK</sequence>
<keyword evidence="10 13" id="KW-0324">Glycolysis</keyword>
<evidence type="ECO:0000256" key="3">
    <source>
        <dbReference type="ARBA" id="ARBA00012142"/>
    </source>
</evidence>
<dbReference type="Pfam" id="PF02887">
    <property type="entry name" value="PK_C"/>
    <property type="match status" value="1"/>
</dbReference>
<evidence type="ECO:0000256" key="1">
    <source>
        <dbReference type="ARBA" id="ARBA00004997"/>
    </source>
</evidence>
<dbReference type="InterPro" id="IPR036918">
    <property type="entry name" value="Pyrv_Knase_C_sf"/>
</dbReference>
<dbReference type="InterPro" id="IPR015806">
    <property type="entry name" value="Pyrv_Knase_insert_dom_sf"/>
</dbReference>
<evidence type="ECO:0000313" key="17">
    <source>
        <dbReference type="Proteomes" id="UP001217500"/>
    </source>
</evidence>
<comment type="pathway">
    <text evidence="1 13">Carbohydrate degradation; glycolysis; pyruvate from D-glyceraldehyde 3-phosphate: step 5/5.</text>
</comment>
<dbReference type="SUPFAM" id="SSF52935">
    <property type="entry name" value="PK C-terminal domain-like"/>
    <property type="match status" value="1"/>
</dbReference>
<evidence type="ECO:0000259" key="15">
    <source>
        <dbReference type="Pfam" id="PF02887"/>
    </source>
</evidence>
<evidence type="ECO:0000256" key="4">
    <source>
        <dbReference type="ARBA" id="ARBA00022679"/>
    </source>
</evidence>
<dbReference type="PRINTS" id="PR01050">
    <property type="entry name" value="PYRUVTKNASE"/>
</dbReference>
<dbReference type="PANTHER" id="PTHR11817">
    <property type="entry name" value="PYRUVATE KINASE"/>
    <property type="match status" value="1"/>
</dbReference>
<evidence type="ECO:0000256" key="8">
    <source>
        <dbReference type="ARBA" id="ARBA00022840"/>
    </source>
</evidence>
<dbReference type="EMBL" id="CP116805">
    <property type="protein sequence ID" value="WCL53976.1"/>
    <property type="molecule type" value="Genomic_DNA"/>
</dbReference>
<dbReference type="Gene3D" id="3.40.1380.20">
    <property type="entry name" value="Pyruvate kinase, C-terminal domain"/>
    <property type="match status" value="1"/>
</dbReference>
<dbReference type="GO" id="GO:0004743">
    <property type="term" value="F:pyruvate kinase activity"/>
    <property type="evidence" value="ECO:0007669"/>
    <property type="project" value="UniProtKB-UniRule"/>
</dbReference>
<dbReference type="EC" id="2.7.1.40" evidence="3 12"/>
<dbReference type="KEGG" id="gso:PH603_15670"/>
<evidence type="ECO:0000256" key="5">
    <source>
        <dbReference type="ARBA" id="ARBA00022723"/>
    </source>
</evidence>
<feature type="domain" description="Pyruvate kinase barrel" evidence="14">
    <location>
        <begin position="12"/>
        <end position="330"/>
    </location>
</feature>
<dbReference type="GO" id="GO:0030955">
    <property type="term" value="F:potassium ion binding"/>
    <property type="evidence" value="ECO:0007669"/>
    <property type="project" value="UniProtKB-UniRule"/>
</dbReference>
<proteinExistence type="inferred from homology"/>
<dbReference type="SUPFAM" id="SSF50800">
    <property type="entry name" value="PK beta-barrel domain-like"/>
    <property type="match status" value="1"/>
</dbReference>
<dbReference type="InterPro" id="IPR015793">
    <property type="entry name" value="Pyrv_Knase_brl"/>
</dbReference>
<keyword evidence="6" id="KW-0547">Nucleotide-binding</keyword>
<dbReference type="NCBIfam" id="NF004978">
    <property type="entry name" value="PRK06354.1"/>
    <property type="match status" value="1"/>
</dbReference>
<dbReference type="GO" id="GO:0005524">
    <property type="term" value="F:ATP binding"/>
    <property type="evidence" value="ECO:0007669"/>
    <property type="project" value="UniProtKB-KW"/>
</dbReference>
<keyword evidence="5" id="KW-0479">Metal-binding</keyword>
<name>A0AAE9XRP7_9PROT</name>
<evidence type="ECO:0000259" key="14">
    <source>
        <dbReference type="Pfam" id="PF00224"/>
    </source>
</evidence>
<feature type="domain" description="Pyruvate kinase C-terminal" evidence="15">
    <location>
        <begin position="363"/>
        <end position="475"/>
    </location>
</feature>
<evidence type="ECO:0000313" key="16">
    <source>
        <dbReference type="EMBL" id="WCL53976.1"/>
    </source>
</evidence>
<evidence type="ECO:0000256" key="6">
    <source>
        <dbReference type="ARBA" id="ARBA00022741"/>
    </source>
</evidence>
<dbReference type="NCBIfam" id="TIGR01064">
    <property type="entry name" value="pyruv_kin"/>
    <property type="match status" value="1"/>
</dbReference>
<dbReference type="NCBIfam" id="NF004886">
    <property type="entry name" value="PRK06247.1"/>
    <property type="match status" value="1"/>
</dbReference>
<dbReference type="InterPro" id="IPR001697">
    <property type="entry name" value="Pyr_Knase"/>
</dbReference>
<dbReference type="FunFam" id="2.40.33.10:FF:000001">
    <property type="entry name" value="Pyruvate kinase"/>
    <property type="match status" value="1"/>
</dbReference>
<evidence type="ECO:0000256" key="13">
    <source>
        <dbReference type="RuleBase" id="RU000504"/>
    </source>
</evidence>
<evidence type="ECO:0000256" key="10">
    <source>
        <dbReference type="ARBA" id="ARBA00023152"/>
    </source>
</evidence>
<dbReference type="Pfam" id="PF00224">
    <property type="entry name" value="PK"/>
    <property type="match status" value="1"/>
</dbReference>
<dbReference type="RefSeq" id="WP_289503696.1">
    <property type="nucleotide sequence ID" value="NZ_CP116805.1"/>
</dbReference>
<dbReference type="SUPFAM" id="SSF51621">
    <property type="entry name" value="Phosphoenolpyruvate/pyruvate domain"/>
    <property type="match status" value="1"/>
</dbReference>
<reference evidence="16" key="1">
    <citation type="submission" date="2023-01" db="EMBL/GenBank/DDBJ databases">
        <title>The genome sequence of Kordiimonadaceae bacterium 6D33.</title>
        <authorList>
            <person name="Liu Y."/>
        </authorList>
    </citation>
    <scope>NUCLEOTIDE SEQUENCE</scope>
    <source>
        <strain evidence="16">6D33</strain>
    </source>
</reference>
<accession>A0AAE9XRP7</accession>
<comment type="catalytic activity">
    <reaction evidence="13">
        <text>pyruvate + ATP = phosphoenolpyruvate + ADP + H(+)</text>
        <dbReference type="Rhea" id="RHEA:18157"/>
        <dbReference type="ChEBI" id="CHEBI:15361"/>
        <dbReference type="ChEBI" id="CHEBI:15378"/>
        <dbReference type="ChEBI" id="CHEBI:30616"/>
        <dbReference type="ChEBI" id="CHEBI:58702"/>
        <dbReference type="ChEBI" id="CHEBI:456216"/>
        <dbReference type="EC" id="2.7.1.40"/>
    </reaction>
</comment>
<gene>
    <name evidence="16" type="primary">pyk</name>
    <name evidence="16" type="ORF">PH603_15670</name>
</gene>
<evidence type="ECO:0000256" key="7">
    <source>
        <dbReference type="ARBA" id="ARBA00022777"/>
    </source>
</evidence>
<dbReference type="InterPro" id="IPR015813">
    <property type="entry name" value="Pyrv/PenolPyrv_kinase-like_dom"/>
</dbReference>
<comment type="similarity">
    <text evidence="2 13">Belongs to the pyruvate kinase family.</text>
</comment>
<keyword evidence="11 16" id="KW-0670">Pyruvate</keyword>
<dbReference type="InterPro" id="IPR011037">
    <property type="entry name" value="Pyrv_Knase-like_insert_dom_sf"/>
</dbReference>
<keyword evidence="8" id="KW-0067">ATP-binding</keyword>
<keyword evidence="17" id="KW-1185">Reference proteome</keyword>
<keyword evidence="7 13" id="KW-0418">Kinase</keyword>
<evidence type="ECO:0000256" key="12">
    <source>
        <dbReference type="NCBIfam" id="TIGR01064"/>
    </source>
</evidence>
<organism evidence="16 17">
    <name type="scientific">Gimibacter soli</name>
    <dbReference type="NCBI Taxonomy" id="3024400"/>
    <lineage>
        <taxon>Bacteria</taxon>
        <taxon>Pseudomonadati</taxon>
        <taxon>Pseudomonadota</taxon>
        <taxon>Alphaproteobacteria</taxon>
        <taxon>Kordiimonadales</taxon>
        <taxon>Temperatibacteraceae</taxon>
        <taxon>Gimibacter</taxon>
    </lineage>
</organism>
<protein>
    <recommendedName>
        <fullName evidence="3 12">Pyruvate kinase</fullName>
        <ecNumber evidence="3 12">2.7.1.40</ecNumber>
    </recommendedName>
</protein>
<dbReference type="AlphaFoldDB" id="A0AAE9XRP7"/>
<dbReference type="GO" id="GO:0016301">
    <property type="term" value="F:kinase activity"/>
    <property type="evidence" value="ECO:0007669"/>
    <property type="project" value="UniProtKB-KW"/>
</dbReference>
<evidence type="ECO:0000256" key="9">
    <source>
        <dbReference type="ARBA" id="ARBA00022842"/>
    </source>
</evidence>
<dbReference type="InterPro" id="IPR040442">
    <property type="entry name" value="Pyrv_kinase-like_dom_sf"/>
</dbReference>